<protein>
    <submittedName>
        <fullName evidence="2 3">LuxR family transcriptional regulator</fullName>
    </submittedName>
</protein>
<dbReference type="AlphaFoldDB" id="A0A084WG04"/>
<reference evidence="3" key="2">
    <citation type="submission" date="2020-05" db="UniProtKB">
        <authorList>
            <consortium name="EnsemblMetazoa"/>
        </authorList>
    </citation>
    <scope>IDENTIFICATION</scope>
</reference>
<evidence type="ECO:0000256" key="1">
    <source>
        <dbReference type="SAM" id="MobiDB-lite"/>
    </source>
</evidence>
<dbReference type="Proteomes" id="UP000030765">
    <property type="component" value="Unassembled WGS sequence"/>
</dbReference>
<accession>A0A084WG04</accession>
<evidence type="ECO:0000313" key="3">
    <source>
        <dbReference type="EnsemblMetazoa" id="ASIC017304-PA"/>
    </source>
</evidence>
<feature type="compositionally biased region" description="Basic and acidic residues" evidence="1">
    <location>
        <begin position="101"/>
        <end position="110"/>
    </location>
</feature>
<dbReference type="EMBL" id="ATLV01023417">
    <property type="status" value="NOT_ANNOTATED_CDS"/>
    <property type="molecule type" value="Genomic_DNA"/>
</dbReference>
<organism evidence="2">
    <name type="scientific">Anopheles sinensis</name>
    <name type="common">Mosquito</name>
    <dbReference type="NCBI Taxonomy" id="74873"/>
    <lineage>
        <taxon>Eukaryota</taxon>
        <taxon>Metazoa</taxon>
        <taxon>Ecdysozoa</taxon>
        <taxon>Arthropoda</taxon>
        <taxon>Hexapoda</taxon>
        <taxon>Insecta</taxon>
        <taxon>Pterygota</taxon>
        <taxon>Neoptera</taxon>
        <taxon>Endopterygota</taxon>
        <taxon>Diptera</taxon>
        <taxon>Nematocera</taxon>
        <taxon>Culicoidea</taxon>
        <taxon>Culicidae</taxon>
        <taxon>Anophelinae</taxon>
        <taxon>Anopheles</taxon>
    </lineage>
</organism>
<dbReference type="EMBL" id="KE525343">
    <property type="protein sequence ID" value="KFB49148.1"/>
    <property type="molecule type" value="Genomic_DNA"/>
</dbReference>
<dbReference type="EnsemblMetazoa" id="ASIC017304-RA">
    <property type="protein sequence ID" value="ASIC017304-PA"/>
    <property type="gene ID" value="ASIC017304"/>
</dbReference>
<evidence type="ECO:0000313" key="2">
    <source>
        <dbReference type="EMBL" id="KFB49148.1"/>
    </source>
</evidence>
<reference evidence="2 4" key="1">
    <citation type="journal article" date="2014" name="BMC Genomics">
        <title>Genome sequence of Anopheles sinensis provides insight into genetics basis of mosquito competence for malaria parasites.</title>
        <authorList>
            <person name="Zhou D."/>
            <person name="Zhang D."/>
            <person name="Ding G."/>
            <person name="Shi L."/>
            <person name="Hou Q."/>
            <person name="Ye Y."/>
            <person name="Xu Y."/>
            <person name="Zhou H."/>
            <person name="Xiong C."/>
            <person name="Li S."/>
            <person name="Yu J."/>
            <person name="Hong S."/>
            <person name="Yu X."/>
            <person name="Zou P."/>
            <person name="Chen C."/>
            <person name="Chang X."/>
            <person name="Wang W."/>
            <person name="Lv Y."/>
            <person name="Sun Y."/>
            <person name="Ma L."/>
            <person name="Shen B."/>
            <person name="Zhu C."/>
        </authorList>
    </citation>
    <scope>NUCLEOTIDE SEQUENCE [LARGE SCALE GENOMIC DNA]</scope>
</reference>
<keyword evidence="4" id="KW-1185">Reference proteome</keyword>
<gene>
    <name evidence="2" type="ORF">ZHAS_00017304</name>
</gene>
<dbReference type="VEuPathDB" id="VectorBase:ASIC017304"/>
<sequence>MKNGELKTPDVCMQQIDDLILSAGHHFPRPTHGKSHRRGWAVWSFPSARPATERCRRPCRKRRSGLAVCRITQFRLVTPPALRYDNDDDDDDDGQFKMRSQKAEQRHPRESAVAAPNSVEPNREGAVIYVLF</sequence>
<name>A0A084WG04_ANOSI</name>
<evidence type="ECO:0000313" key="4">
    <source>
        <dbReference type="Proteomes" id="UP000030765"/>
    </source>
</evidence>
<proteinExistence type="predicted"/>
<feature type="region of interest" description="Disordered" evidence="1">
    <location>
        <begin position="80"/>
        <end position="119"/>
    </location>
</feature>